<accession>A0ABQ4EZM0</accession>
<feature type="domain" description="Peptidase S9 prolyl oligopeptidase catalytic" evidence="1">
    <location>
        <begin position="394"/>
        <end position="583"/>
    </location>
</feature>
<dbReference type="EMBL" id="BONX01000050">
    <property type="protein sequence ID" value="GIH00106.1"/>
    <property type="molecule type" value="Genomic_DNA"/>
</dbReference>
<comment type="caution">
    <text evidence="2">The sequence shown here is derived from an EMBL/GenBank/DDBJ whole genome shotgun (WGS) entry which is preliminary data.</text>
</comment>
<reference evidence="2 3" key="1">
    <citation type="submission" date="2021-01" db="EMBL/GenBank/DDBJ databases">
        <title>Whole genome shotgun sequence of Plantactinospora mayteni NBRC 109088.</title>
        <authorList>
            <person name="Komaki H."/>
            <person name="Tamura T."/>
        </authorList>
    </citation>
    <scope>NUCLEOTIDE SEQUENCE [LARGE SCALE GENOMIC DNA]</scope>
    <source>
        <strain evidence="2 3">NBRC 109088</strain>
    </source>
</reference>
<evidence type="ECO:0000313" key="2">
    <source>
        <dbReference type="EMBL" id="GIH00106.1"/>
    </source>
</evidence>
<dbReference type="RefSeq" id="WP_239313625.1">
    <property type="nucleotide sequence ID" value="NZ_BAAAZQ010000020.1"/>
</dbReference>
<protein>
    <submittedName>
        <fullName evidence="2">Peptidase</fullName>
    </submittedName>
</protein>
<dbReference type="Gene3D" id="2.120.10.30">
    <property type="entry name" value="TolB, C-terminal domain"/>
    <property type="match status" value="1"/>
</dbReference>
<dbReference type="PANTHER" id="PTHR43056:SF5">
    <property type="entry name" value="PEPTIDASE S9 PROLYL OLIGOPEPTIDASE CATALYTIC DOMAIN-CONTAINING PROTEIN"/>
    <property type="match status" value="1"/>
</dbReference>
<dbReference type="Pfam" id="PF00326">
    <property type="entry name" value="Peptidase_S9"/>
    <property type="match status" value="1"/>
</dbReference>
<dbReference type="InterPro" id="IPR001375">
    <property type="entry name" value="Peptidase_S9_cat"/>
</dbReference>
<organism evidence="2 3">
    <name type="scientific">Plantactinospora mayteni</name>
    <dbReference type="NCBI Taxonomy" id="566021"/>
    <lineage>
        <taxon>Bacteria</taxon>
        <taxon>Bacillati</taxon>
        <taxon>Actinomycetota</taxon>
        <taxon>Actinomycetes</taxon>
        <taxon>Micromonosporales</taxon>
        <taxon>Micromonosporaceae</taxon>
        <taxon>Plantactinospora</taxon>
    </lineage>
</organism>
<dbReference type="InterPro" id="IPR011042">
    <property type="entry name" value="6-blade_b-propeller_TolB-like"/>
</dbReference>
<dbReference type="PANTHER" id="PTHR43056">
    <property type="entry name" value="PEPTIDASE S9 PROLYL OLIGOPEPTIDASE"/>
    <property type="match status" value="1"/>
</dbReference>
<proteinExistence type="predicted"/>
<gene>
    <name evidence="2" type="ORF">Pma05_66780</name>
</gene>
<keyword evidence="3" id="KW-1185">Reference proteome</keyword>
<dbReference type="Proteomes" id="UP000621500">
    <property type="component" value="Unassembled WGS sequence"/>
</dbReference>
<dbReference type="InterPro" id="IPR050585">
    <property type="entry name" value="Xaa-Pro_dipeptidyl-ppase/CocE"/>
</dbReference>
<sequence length="596" mass="63618">MLEGIGVETVAVDPRSAEVGANFDWLTSVGARLSWVETQPSTGRAIAVLSASTGLTGYSVPGGSVGSSLHAYGGMPHLFAPSGALVAVDAATGRLITPFGHTGDDGFTYGDLAGCGDEMLAVREHERGDQLVALDRASGELRVLLTTDGFLASPRFHEGRLAWTRWTNDVMPWDSCEIWIANYTPGQDLSRPRRLAGGPTESAIQPCWGIDGTLYFMSDRSGWWNLYRWRNGPVEAVAPMSAECATAPWESGYTNFALLPAGQVVMTVQSGPEQQLLVVERDGASRVIQTPYTSTKPYIAATGNRVAFIGASPTRAPEIAVATTDGSDKIEIIRRSTTRVEEPAASTPELHRVSTGGGTTITVLLYPPSPVEGRLPPLIVRPHAGPTYHSEFRLDREVQFFTSRGFAVAEVDYRGSTGYGRTFRKALDGNWGRFDVEDCRNAALHLIASGRVCPDAVFISGASAGGYTALKAVCEDGPFALAVARSAIIDPERWRTTAPRFQRPHATILASATSPVVAAAVRQQVLLVHGAADQVAPVDDADELATALRQRGLLAGLVRFDGVGHYLSGSAQQVALDAELATYRKALLDLGIVMPA</sequence>
<evidence type="ECO:0000313" key="3">
    <source>
        <dbReference type="Proteomes" id="UP000621500"/>
    </source>
</evidence>
<dbReference type="SUPFAM" id="SSF82171">
    <property type="entry name" value="DPP6 N-terminal domain-like"/>
    <property type="match status" value="1"/>
</dbReference>
<dbReference type="SUPFAM" id="SSF53474">
    <property type="entry name" value="alpha/beta-Hydrolases"/>
    <property type="match status" value="1"/>
</dbReference>
<dbReference type="InterPro" id="IPR029058">
    <property type="entry name" value="AB_hydrolase_fold"/>
</dbReference>
<name>A0ABQ4EZM0_9ACTN</name>
<evidence type="ECO:0000259" key="1">
    <source>
        <dbReference type="Pfam" id="PF00326"/>
    </source>
</evidence>
<dbReference type="Gene3D" id="3.40.50.1820">
    <property type="entry name" value="alpha/beta hydrolase"/>
    <property type="match status" value="1"/>
</dbReference>